<sequence>MIDQKKLMLRVKHKTDNEKLTINSQMYFISDTAVFTVNDLIKQKNSLMLAWLEGETLHMKSLYIPQNNKPIGITKIINNKEKEAIIIMLSDGMIVIISSKDPKNCTPQIIKSQTT</sequence>
<proteinExistence type="predicted"/>
<organism evidence="1">
    <name type="scientific">hot springs metagenome</name>
    <dbReference type="NCBI Taxonomy" id="433727"/>
    <lineage>
        <taxon>unclassified sequences</taxon>
        <taxon>metagenomes</taxon>
        <taxon>ecological metagenomes</taxon>
    </lineage>
</organism>
<name>A0A5J4L261_9ZZZZ</name>
<comment type="caution">
    <text evidence="1">The sequence shown here is derived from an EMBL/GenBank/DDBJ whole genome shotgun (WGS) entry which is preliminary data.</text>
</comment>
<evidence type="ECO:0000313" key="1">
    <source>
        <dbReference type="EMBL" id="GER92891.1"/>
    </source>
</evidence>
<accession>A0A5J4L261</accession>
<protein>
    <submittedName>
        <fullName evidence="1">Uncharacterized protein</fullName>
    </submittedName>
</protein>
<reference evidence="1" key="1">
    <citation type="submission" date="2019-10" db="EMBL/GenBank/DDBJ databases">
        <title>Metagenomic sequencing of thiosulfate-disproportionating enrichment culture.</title>
        <authorList>
            <person name="Umezawa K."/>
            <person name="Kojima H."/>
            <person name="Fukui M."/>
        </authorList>
    </citation>
    <scope>NUCLEOTIDE SEQUENCE</scope>
    <source>
        <strain evidence="1">45J</strain>
    </source>
</reference>
<dbReference type="AlphaFoldDB" id="A0A5J4L261"/>
<gene>
    <name evidence="1" type="ORF">A45J_0622</name>
</gene>
<dbReference type="EMBL" id="BLAB01000001">
    <property type="protein sequence ID" value="GER92891.1"/>
    <property type="molecule type" value="Genomic_DNA"/>
</dbReference>